<feature type="region of interest" description="Disordered" evidence="1">
    <location>
        <begin position="1"/>
        <end position="98"/>
    </location>
</feature>
<dbReference type="EMBL" id="RBXR01000001">
    <property type="protein sequence ID" value="RKT74976.1"/>
    <property type="molecule type" value="Genomic_DNA"/>
</dbReference>
<evidence type="ECO:0000313" key="3">
    <source>
        <dbReference type="Proteomes" id="UP000272729"/>
    </source>
</evidence>
<name>A0A495XQ21_9PSEU</name>
<dbReference type="RefSeq" id="WP_147459539.1">
    <property type="nucleotide sequence ID" value="NZ_JBIUBA010000026.1"/>
</dbReference>
<feature type="compositionally biased region" description="Low complexity" evidence="1">
    <location>
        <begin position="21"/>
        <end position="30"/>
    </location>
</feature>
<dbReference type="OrthoDB" id="3739319at2"/>
<sequence>MTTAVPAVAQPQPDPVPPAAQPAQDPVAAAESAPIPPPRDVQPLDPGPDGAPDVAREPSRAQPLAPLPEVDPGPDAHVPVERRPITPEPPVRPTALDLPTHPARELVDATTADALATLGRAGRLAPDGTPDLDAAKLQPQVSSAQLVDPSRKATLRELLDALTSGNLPPPLPVDPLALLQQLPDGIPRITYRICSESRTKAVSCSLTLPLAVPAVVDVTGDRTPDVLADLVPAAAVGDIVGASREVLDVERQIADATARLNVVLDLLKDPLNVILHPELLIEKLELEKLLASLDGLLRQKLEALLNLVHAGLAVLSVRLPTSEHAGADLPAHVWAVYDLPTHKRISVGFDGLRRGSSLPTAALGLYTFAPIQAVRGIFDIKATVLQVGAGESMAVTAGLANVAETDKGEAVDPTVASARFSPVPNLFTAHAFIDPGAADRDQKAAVDSTSSERTHLDTQVLSNSATANRFDQLKVDLLPTSVSAALTRPVGGAQATVQYMADSTIDDVFFADYVYTGRDLSRAVQASAKAVPTRWNAVLTSAQDKVKLDYGAASPLSALDIAVLDRDPAIVLRGALRDLPTVATVDVDLPGRHVLFDAAEALGSAEVFLSRSQGAFAPLTGDHATLVLDGGRLGVSARVTGLKKIDVFFGDHPRGTTEFSPGGQAFVGAGNIDGHQKGRLDVSNLPATLSFDLDTAQRKVAFRASSVVRRVRAAYVDTATGPSAVAAVDGVPASVDVNYDLGDRPRVRYKASSAVPRVELFASPQGVEALDPNAHHYLSTAATDVPTEVDVLVDLPARHLDGTLSAPLGGIAAVARTPFAGRDTVAIAELTGVPARFDADFTDGTMRFRGLSGPLGSARFAVTNHAGATAPAGQHVSVHYRQATGDFDGSVLVRNLSHAEYSRGAARQVTRLDSDTGGQPVFADADVVLAANGVDDTRLALTARIDNLPTRLELVQDLADGKLTYTGDKSIGLAAEVRVGKVKALEGLGAPLFDNGAAVRVRGCDDGQGCTRDDTPLCTLFARCLGLAGTVRLPGLPTSLALNLTAKQVEFTGYSQPAGAPLTAYLEVDGLLPGLPRLEGLVRLDGLPAGLDLTVGPITVEGAPARVDVGYRASAPLGTLRVDAEAVTPTAYGTLRGRATIAKLPATVHVVGTFDAVTTLGVHNSAGIDEITAALSGVSRGYLSASATGVPKDIDVRADVPGGTFTSTLSDPLGSLTFAAAGVPFQGREHQVFAQATGVPTQLKATWSGGALDFRGVTGPVGGARFAVTNHPGATAPVGQHVAAHYRQLTGDLDASASVDGLSAVSVSKKDSGLAFDMRSGNGVFAFDGDVVLAAGGADDTRFSGFGRVSLPSHLLIDYSGEKFHYETDRPVGLAAHARIGKVAAIDAVGGVPFYPHGVALEAKGCAGGTGCARDDTPLCAVFGKCFGAVGTVNLPGLPTRVDVDIKNQKVDVVGYRPPAGVDLTAYVALDDLFAQMPHAAAQAVLSGLPSPFDLHIGPFGFDESLDPAKPSTLEVAYDSSDAAETLALKAEARTTTEHGNLAGELDVFGVPARMKVAGSFGKDSTVRVEASSPIILVDANVTARFAGQPASARASVTNIPACAGDNCVTVGIKGTDSSGTALKVPMITVDAPAAGLGVEAFVRGSLGIDAKPVHLQLHDAYLKLVGAGTKVGTQVVQNVETGSFDTTVTSTPAAASILLGGAFSLRTDRITIPDPALKIPICGVDVAALHLGGHVQVNRLEIGTVYLHADAFTTFQVRPGEQYLAFGVDGDYREFGIGMDGIEMNVDVDLQIKVLKFDDPSIPAFYENRVLLDPATTRRTVRTHLYDQEYGPVARLVLKIGDLEITDFDLERVPRHLRDVEPNGTLSGFVYTPSKADHKLVFSILDPGLEEKDRPLIDLATAFKYSPFDKNGGPDPGC</sequence>
<organism evidence="2 3">
    <name type="scientific">Saccharothrix variisporea</name>
    <dbReference type="NCBI Taxonomy" id="543527"/>
    <lineage>
        <taxon>Bacteria</taxon>
        <taxon>Bacillati</taxon>
        <taxon>Actinomycetota</taxon>
        <taxon>Actinomycetes</taxon>
        <taxon>Pseudonocardiales</taxon>
        <taxon>Pseudonocardiaceae</taxon>
        <taxon>Saccharothrix</taxon>
    </lineage>
</organism>
<dbReference type="Proteomes" id="UP000272729">
    <property type="component" value="Unassembled WGS sequence"/>
</dbReference>
<reference evidence="2 3" key="1">
    <citation type="submission" date="2018-10" db="EMBL/GenBank/DDBJ databases">
        <title>Sequencing the genomes of 1000 actinobacteria strains.</title>
        <authorList>
            <person name="Klenk H.-P."/>
        </authorList>
    </citation>
    <scope>NUCLEOTIDE SEQUENCE [LARGE SCALE GENOMIC DNA]</scope>
    <source>
        <strain evidence="2 3">DSM 43911</strain>
    </source>
</reference>
<proteinExistence type="predicted"/>
<accession>A0A495XQ21</accession>
<protein>
    <submittedName>
        <fullName evidence="2">Uncharacterized protein</fullName>
    </submittedName>
</protein>
<feature type="compositionally biased region" description="Low complexity" evidence="1">
    <location>
        <begin position="1"/>
        <end position="11"/>
    </location>
</feature>
<gene>
    <name evidence="2" type="ORF">DFJ66_8351</name>
</gene>
<keyword evidence="3" id="KW-1185">Reference proteome</keyword>
<evidence type="ECO:0000313" key="2">
    <source>
        <dbReference type="EMBL" id="RKT74976.1"/>
    </source>
</evidence>
<evidence type="ECO:0000256" key="1">
    <source>
        <dbReference type="SAM" id="MobiDB-lite"/>
    </source>
</evidence>
<comment type="caution">
    <text evidence="2">The sequence shown here is derived from an EMBL/GenBank/DDBJ whole genome shotgun (WGS) entry which is preliminary data.</text>
</comment>